<dbReference type="Proteomes" id="UP001500879">
    <property type="component" value="Unassembled WGS sequence"/>
</dbReference>
<feature type="region of interest" description="Disordered" evidence="1">
    <location>
        <begin position="88"/>
        <end position="130"/>
    </location>
</feature>
<feature type="compositionally biased region" description="Basic residues" evidence="1">
    <location>
        <begin position="104"/>
        <end position="119"/>
    </location>
</feature>
<evidence type="ECO:0000313" key="3">
    <source>
        <dbReference type="Proteomes" id="UP001500879"/>
    </source>
</evidence>
<protein>
    <submittedName>
        <fullName evidence="2">Uncharacterized protein</fullName>
    </submittedName>
</protein>
<dbReference type="EMBL" id="BAAABX010000093">
    <property type="protein sequence ID" value="GAA0439229.1"/>
    <property type="molecule type" value="Genomic_DNA"/>
</dbReference>
<comment type="caution">
    <text evidence="2">The sequence shown here is derived from an EMBL/GenBank/DDBJ whole genome shotgun (WGS) entry which is preliminary data.</text>
</comment>
<keyword evidence="3" id="KW-1185">Reference proteome</keyword>
<proteinExistence type="predicted"/>
<dbReference type="RefSeq" id="WP_344033212.1">
    <property type="nucleotide sequence ID" value="NZ_BAAABX010000093.1"/>
</dbReference>
<organism evidence="2 3">
    <name type="scientific">Streptomyces luteireticuli</name>
    <dbReference type="NCBI Taxonomy" id="173858"/>
    <lineage>
        <taxon>Bacteria</taxon>
        <taxon>Bacillati</taxon>
        <taxon>Actinomycetota</taxon>
        <taxon>Actinomycetes</taxon>
        <taxon>Kitasatosporales</taxon>
        <taxon>Streptomycetaceae</taxon>
        <taxon>Streptomyces</taxon>
    </lineage>
</organism>
<reference evidence="2 3" key="1">
    <citation type="journal article" date="2019" name="Int. J. Syst. Evol. Microbiol.">
        <title>The Global Catalogue of Microorganisms (GCM) 10K type strain sequencing project: providing services to taxonomists for standard genome sequencing and annotation.</title>
        <authorList>
            <consortium name="The Broad Institute Genomics Platform"/>
            <consortium name="The Broad Institute Genome Sequencing Center for Infectious Disease"/>
            <person name="Wu L."/>
            <person name="Ma J."/>
        </authorList>
    </citation>
    <scope>NUCLEOTIDE SEQUENCE [LARGE SCALE GENOMIC DNA]</scope>
    <source>
        <strain evidence="2 3">JCM 4788</strain>
    </source>
</reference>
<gene>
    <name evidence="2" type="ORF">GCM10010357_70810</name>
</gene>
<name>A0ABN0Z9Y4_9ACTN</name>
<accession>A0ABN0Z9Y4</accession>
<sequence>MPHAPWRPLAVRLPDAHLPNSATTPWTCRRCEAPWPCTAAQPYLTPGKCTCGTTTYRETDGPRTWHPGPRCYTPADTMTALAEELHQQHDAHPHYPPSHYYPPKPRRRRRQRPAYRHTPSKPGDIRPGTPLWVRPGGLHPGWGDIHQWALLTDVDTPTCGIWLLLDSTLHRVRPEHLTVDTTPIRNAARAEGTTLRHGPRRPLLPEWEWLNWTVAQHLAHDQQHPAPVGPEPTQEHLF</sequence>
<feature type="compositionally biased region" description="Pro residues" evidence="1">
    <location>
        <begin position="94"/>
        <end position="103"/>
    </location>
</feature>
<evidence type="ECO:0000256" key="1">
    <source>
        <dbReference type="SAM" id="MobiDB-lite"/>
    </source>
</evidence>
<evidence type="ECO:0000313" key="2">
    <source>
        <dbReference type="EMBL" id="GAA0439229.1"/>
    </source>
</evidence>